<dbReference type="Proteomes" id="UP000887540">
    <property type="component" value="Unplaced"/>
</dbReference>
<comment type="subcellular location">
    <subcellularLocation>
        <location evidence="1">Membrane</location>
        <topology evidence="1">Multi-pass membrane protein</topology>
    </subcellularLocation>
</comment>
<feature type="transmembrane region" description="Helical" evidence="5">
    <location>
        <begin position="253"/>
        <end position="277"/>
    </location>
</feature>
<dbReference type="InterPro" id="IPR006214">
    <property type="entry name" value="Bax_inhibitor_1-related"/>
</dbReference>
<dbReference type="Pfam" id="PF01027">
    <property type="entry name" value="Bax1-I"/>
    <property type="match status" value="1"/>
</dbReference>
<feature type="transmembrane region" description="Helical" evidence="5">
    <location>
        <begin position="135"/>
        <end position="154"/>
    </location>
</feature>
<evidence type="ECO:0000313" key="6">
    <source>
        <dbReference type="Proteomes" id="UP000887540"/>
    </source>
</evidence>
<keyword evidence="2 5" id="KW-0812">Transmembrane</keyword>
<dbReference type="PANTHER" id="PTHR23291">
    <property type="entry name" value="BAX INHIBITOR-RELATED"/>
    <property type="match status" value="1"/>
</dbReference>
<feature type="transmembrane region" description="Helical" evidence="5">
    <location>
        <begin position="94"/>
        <end position="115"/>
    </location>
</feature>
<feature type="transmembrane region" description="Helical" evidence="5">
    <location>
        <begin position="223"/>
        <end position="247"/>
    </location>
</feature>
<evidence type="ECO:0000256" key="3">
    <source>
        <dbReference type="ARBA" id="ARBA00022989"/>
    </source>
</evidence>
<dbReference type="PANTHER" id="PTHR23291:SF127">
    <property type="entry name" value="PROTEIN LIFEGUARD 1-LIKE"/>
    <property type="match status" value="1"/>
</dbReference>
<evidence type="ECO:0000256" key="4">
    <source>
        <dbReference type="ARBA" id="ARBA00023136"/>
    </source>
</evidence>
<keyword evidence="3 5" id="KW-1133">Transmembrane helix</keyword>
<evidence type="ECO:0000313" key="7">
    <source>
        <dbReference type="WBParaSite" id="ACRNAN_scaffold2864.g29273.t1"/>
    </source>
</evidence>
<reference evidence="7" key="1">
    <citation type="submission" date="2022-11" db="UniProtKB">
        <authorList>
            <consortium name="WormBaseParasite"/>
        </authorList>
    </citation>
    <scope>IDENTIFICATION</scope>
</reference>
<protein>
    <submittedName>
        <fullName evidence="7">Uncharacterized protein</fullName>
    </submittedName>
</protein>
<evidence type="ECO:0000256" key="1">
    <source>
        <dbReference type="ARBA" id="ARBA00004141"/>
    </source>
</evidence>
<feature type="transmembrane region" description="Helical" evidence="5">
    <location>
        <begin position="191"/>
        <end position="211"/>
    </location>
</feature>
<organism evidence="6 7">
    <name type="scientific">Acrobeloides nanus</name>
    <dbReference type="NCBI Taxonomy" id="290746"/>
    <lineage>
        <taxon>Eukaryota</taxon>
        <taxon>Metazoa</taxon>
        <taxon>Ecdysozoa</taxon>
        <taxon>Nematoda</taxon>
        <taxon>Chromadorea</taxon>
        <taxon>Rhabditida</taxon>
        <taxon>Tylenchina</taxon>
        <taxon>Cephalobomorpha</taxon>
        <taxon>Cephaloboidea</taxon>
        <taxon>Cephalobidae</taxon>
        <taxon>Acrobeloides</taxon>
    </lineage>
</organism>
<name>A0A914DKB1_9BILA</name>
<dbReference type="GO" id="GO:0016020">
    <property type="term" value="C:membrane"/>
    <property type="evidence" value="ECO:0007669"/>
    <property type="project" value="UniProtKB-SubCell"/>
</dbReference>
<dbReference type="WBParaSite" id="ACRNAN_scaffold2864.g29273.t1">
    <property type="protein sequence ID" value="ACRNAN_scaffold2864.g29273.t1"/>
    <property type="gene ID" value="ACRNAN_scaffold2864.g29273"/>
</dbReference>
<comment type="similarity">
    <text evidence="5">Belongs to the BI1 family.</text>
</comment>
<sequence>MSVFAGVTGVAATTAAAVASTSDETYVMKKGHKVSVVVKFKDDGTFQAITSRGVALFITLKMGRYEHNAEDGYMPKDNLEFSDITIRQRFIRKVFMTVTLMLAVVAAMSAIPYIVDGSFEVTPGGMKDWIKRSPTGMMLYFLSYIVFLVVYILLMCFEKLRRSHPVNLYLTGILTLSIGFMTMMICARHKIEFVMIALVITTICCGSVILFASQTRIDFTSCIGYLCVTGFALFFFGIFAILALMVWNFKWMYIIYCFLMVVFLMGYLAIDVQLLMGGKKFEVSPEEHIFISIQLFLDIVLAFWYILSLFFDSN</sequence>
<feature type="transmembrane region" description="Helical" evidence="5">
    <location>
        <begin position="289"/>
        <end position="311"/>
    </location>
</feature>
<dbReference type="GO" id="GO:0005794">
    <property type="term" value="C:Golgi apparatus"/>
    <property type="evidence" value="ECO:0007669"/>
    <property type="project" value="TreeGrafter"/>
</dbReference>
<feature type="transmembrane region" description="Helical" evidence="5">
    <location>
        <begin position="166"/>
        <end position="185"/>
    </location>
</feature>
<evidence type="ECO:0000256" key="2">
    <source>
        <dbReference type="ARBA" id="ARBA00022692"/>
    </source>
</evidence>
<keyword evidence="4 5" id="KW-0472">Membrane</keyword>
<dbReference type="AlphaFoldDB" id="A0A914DKB1"/>
<proteinExistence type="inferred from homology"/>
<keyword evidence="6" id="KW-1185">Reference proteome</keyword>
<accession>A0A914DKB1</accession>
<evidence type="ECO:0000256" key="5">
    <source>
        <dbReference type="RuleBase" id="RU004379"/>
    </source>
</evidence>
<dbReference type="GO" id="GO:0005783">
    <property type="term" value="C:endoplasmic reticulum"/>
    <property type="evidence" value="ECO:0007669"/>
    <property type="project" value="TreeGrafter"/>
</dbReference>
<dbReference type="GO" id="GO:2001234">
    <property type="term" value="P:negative regulation of apoptotic signaling pathway"/>
    <property type="evidence" value="ECO:0007669"/>
    <property type="project" value="TreeGrafter"/>
</dbReference>